<gene>
    <name evidence="1" type="ORF">PHYPA_007329</name>
</gene>
<name>A0A2K1KIN9_PHYPA</name>
<dbReference type="Gramene" id="Pp3c5_6450V3.1">
    <property type="protein sequence ID" value="Pp3c5_6450V3.1"/>
    <property type="gene ID" value="Pp3c5_6450"/>
</dbReference>
<evidence type="ECO:0000313" key="3">
    <source>
        <dbReference type="Proteomes" id="UP000006727"/>
    </source>
</evidence>
<keyword evidence="3" id="KW-1185">Reference proteome</keyword>
<reference evidence="1 3" key="2">
    <citation type="journal article" date="2018" name="Plant J.">
        <title>The Physcomitrella patens chromosome-scale assembly reveals moss genome structure and evolution.</title>
        <authorList>
            <person name="Lang D."/>
            <person name="Ullrich K.K."/>
            <person name="Murat F."/>
            <person name="Fuchs J."/>
            <person name="Jenkins J."/>
            <person name="Haas F.B."/>
            <person name="Piednoel M."/>
            <person name="Gundlach H."/>
            <person name="Van Bel M."/>
            <person name="Meyberg R."/>
            <person name="Vives C."/>
            <person name="Morata J."/>
            <person name="Symeonidi A."/>
            <person name="Hiss M."/>
            <person name="Muchero W."/>
            <person name="Kamisugi Y."/>
            <person name="Saleh O."/>
            <person name="Blanc G."/>
            <person name="Decker E.L."/>
            <person name="van Gessel N."/>
            <person name="Grimwood J."/>
            <person name="Hayes R.D."/>
            <person name="Graham S.W."/>
            <person name="Gunter L.E."/>
            <person name="McDaniel S.F."/>
            <person name="Hoernstein S.N.W."/>
            <person name="Larsson A."/>
            <person name="Li F.W."/>
            <person name="Perroud P.F."/>
            <person name="Phillips J."/>
            <person name="Ranjan P."/>
            <person name="Rokshar D.S."/>
            <person name="Rothfels C.J."/>
            <person name="Schneider L."/>
            <person name="Shu S."/>
            <person name="Stevenson D.W."/>
            <person name="Thummler F."/>
            <person name="Tillich M."/>
            <person name="Villarreal Aguilar J.C."/>
            <person name="Widiez T."/>
            <person name="Wong G.K."/>
            <person name="Wymore A."/>
            <person name="Zhang Y."/>
            <person name="Zimmer A.D."/>
            <person name="Quatrano R.S."/>
            <person name="Mayer K.F.X."/>
            <person name="Goodstein D."/>
            <person name="Casacuberta J.M."/>
            <person name="Vandepoele K."/>
            <person name="Reski R."/>
            <person name="Cuming A.C."/>
            <person name="Tuskan G.A."/>
            <person name="Maumus F."/>
            <person name="Salse J."/>
            <person name="Schmutz J."/>
            <person name="Rensing S.A."/>
        </authorList>
    </citation>
    <scope>NUCLEOTIDE SEQUENCE [LARGE SCALE GENOMIC DNA]</scope>
    <source>
        <strain evidence="2 3">cv. Gransden 2004</strain>
    </source>
</reference>
<reference evidence="2" key="3">
    <citation type="submission" date="2020-12" db="UniProtKB">
        <authorList>
            <consortium name="EnsemblPlants"/>
        </authorList>
    </citation>
    <scope>IDENTIFICATION</scope>
</reference>
<sequence>MERLALRWSNRAAETRVLWSDERMVNKL</sequence>
<dbReference type="Proteomes" id="UP000006727">
    <property type="component" value="Chromosome 5"/>
</dbReference>
<dbReference type="EMBL" id="ABEU02000005">
    <property type="protein sequence ID" value="PNR53654.1"/>
    <property type="molecule type" value="Genomic_DNA"/>
</dbReference>
<dbReference type="EnsemblPlants" id="Pp3c5_6450V3.1">
    <property type="protein sequence ID" value="Pp3c5_6450V3.1"/>
    <property type="gene ID" value="Pp3c5_6450"/>
</dbReference>
<proteinExistence type="predicted"/>
<protein>
    <submittedName>
        <fullName evidence="1 2">Uncharacterized protein</fullName>
    </submittedName>
</protein>
<evidence type="ECO:0000313" key="1">
    <source>
        <dbReference type="EMBL" id="PNR53654.1"/>
    </source>
</evidence>
<organism evidence="1">
    <name type="scientific">Physcomitrium patens</name>
    <name type="common">Spreading-leaved earth moss</name>
    <name type="synonym">Physcomitrella patens</name>
    <dbReference type="NCBI Taxonomy" id="3218"/>
    <lineage>
        <taxon>Eukaryota</taxon>
        <taxon>Viridiplantae</taxon>
        <taxon>Streptophyta</taxon>
        <taxon>Embryophyta</taxon>
        <taxon>Bryophyta</taxon>
        <taxon>Bryophytina</taxon>
        <taxon>Bryopsida</taxon>
        <taxon>Funariidae</taxon>
        <taxon>Funariales</taxon>
        <taxon>Funariaceae</taxon>
        <taxon>Physcomitrium</taxon>
    </lineage>
</organism>
<accession>A0A2K1KIN9</accession>
<dbReference type="AlphaFoldDB" id="A0A2K1KIN9"/>
<dbReference type="InParanoid" id="A0A2K1KIN9"/>
<evidence type="ECO:0000313" key="2">
    <source>
        <dbReference type="EnsemblPlants" id="Pp3c5_6450V3.1"/>
    </source>
</evidence>
<reference evidence="1 3" key="1">
    <citation type="journal article" date="2008" name="Science">
        <title>The Physcomitrella genome reveals evolutionary insights into the conquest of land by plants.</title>
        <authorList>
            <person name="Rensing S."/>
            <person name="Lang D."/>
            <person name="Zimmer A."/>
            <person name="Terry A."/>
            <person name="Salamov A."/>
            <person name="Shapiro H."/>
            <person name="Nishiyama T."/>
            <person name="Perroud P.-F."/>
            <person name="Lindquist E."/>
            <person name="Kamisugi Y."/>
            <person name="Tanahashi T."/>
            <person name="Sakakibara K."/>
            <person name="Fujita T."/>
            <person name="Oishi K."/>
            <person name="Shin-I T."/>
            <person name="Kuroki Y."/>
            <person name="Toyoda A."/>
            <person name="Suzuki Y."/>
            <person name="Hashimoto A."/>
            <person name="Yamaguchi K."/>
            <person name="Sugano A."/>
            <person name="Kohara Y."/>
            <person name="Fujiyama A."/>
            <person name="Anterola A."/>
            <person name="Aoki S."/>
            <person name="Ashton N."/>
            <person name="Barbazuk W.B."/>
            <person name="Barker E."/>
            <person name="Bennetzen J."/>
            <person name="Bezanilla M."/>
            <person name="Blankenship R."/>
            <person name="Cho S.H."/>
            <person name="Dutcher S."/>
            <person name="Estelle M."/>
            <person name="Fawcett J.A."/>
            <person name="Gundlach H."/>
            <person name="Hanada K."/>
            <person name="Heyl A."/>
            <person name="Hicks K.A."/>
            <person name="Hugh J."/>
            <person name="Lohr M."/>
            <person name="Mayer K."/>
            <person name="Melkozernov A."/>
            <person name="Murata T."/>
            <person name="Nelson D."/>
            <person name="Pils B."/>
            <person name="Prigge M."/>
            <person name="Reiss B."/>
            <person name="Renner T."/>
            <person name="Rombauts S."/>
            <person name="Rushton P."/>
            <person name="Sanderfoot A."/>
            <person name="Schween G."/>
            <person name="Shiu S.-H."/>
            <person name="Stueber K."/>
            <person name="Theodoulou F.L."/>
            <person name="Tu H."/>
            <person name="Van de Peer Y."/>
            <person name="Verrier P.J."/>
            <person name="Waters E."/>
            <person name="Wood A."/>
            <person name="Yang L."/>
            <person name="Cove D."/>
            <person name="Cuming A."/>
            <person name="Hasebe M."/>
            <person name="Lucas S."/>
            <person name="Mishler D.B."/>
            <person name="Reski R."/>
            <person name="Grigoriev I."/>
            <person name="Quatrano R.S."/>
            <person name="Boore J.L."/>
        </authorList>
    </citation>
    <scope>NUCLEOTIDE SEQUENCE [LARGE SCALE GENOMIC DNA]</scope>
    <source>
        <strain evidence="2 3">cv. Gransden 2004</strain>
    </source>
</reference>